<proteinExistence type="predicted"/>
<dbReference type="OrthoDB" id="2129688at2759"/>
<sequence length="242" mass="27373">MAPPPSKKQKTGPNMPILFATTGGLKPDVRFDVLGKDYHVHSALLKLHSAFFAKFLDSADKKTIPTEAPIPSSNITGSRRWTMIPWNMPKALGTLVPLADYHRCLPILSQSINDALLNQSSNLYFIPDGPREVMVLAAKFLYEAVSNDDNLDTPMDMRKALLQSMNENVTSALPRYFRGILKDGPWNRSDLQLNSELENILKSNLHFCRELRAGVADFEENFFCIEIPDKDLPDDDQPEWWL</sequence>
<dbReference type="AlphaFoldDB" id="A0A8H7W4Q0"/>
<dbReference type="Proteomes" id="UP000664132">
    <property type="component" value="Unassembled WGS sequence"/>
</dbReference>
<keyword evidence="2" id="KW-1185">Reference proteome</keyword>
<evidence type="ECO:0000313" key="1">
    <source>
        <dbReference type="EMBL" id="KAG4412198.1"/>
    </source>
</evidence>
<name>A0A8H7W4Q0_9HELO</name>
<accession>A0A8H7W4Q0</accession>
<reference evidence="1" key="1">
    <citation type="submission" date="2021-02" db="EMBL/GenBank/DDBJ databases">
        <title>Genome sequence Cadophora malorum strain M34.</title>
        <authorList>
            <person name="Stefanovic E."/>
            <person name="Vu D."/>
            <person name="Scully C."/>
            <person name="Dijksterhuis J."/>
            <person name="Roader J."/>
            <person name="Houbraken J."/>
        </authorList>
    </citation>
    <scope>NUCLEOTIDE SEQUENCE</scope>
    <source>
        <strain evidence="1">M34</strain>
    </source>
</reference>
<protein>
    <recommendedName>
        <fullName evidence="3">BTB domain-containing protein</fullName>
    </recommendedName>
</protein>
<organism evidence="1 2">
    <name type="scientific">Cadophora malorum</name>
    <dbReference type="NCBI Taxonomy" id="108018"/>
    <lineage>
        <taxon>Eukaryota</taxon>
        <taxon>Fungi</taxon>
        <taxon>Dikarya</taxon>
        <taxon>Ascomycota</taxon>
        <taxon>Pezizomycotina</taxon>
        <taxon>Leotiomycetes</taxon>
        <taxon>Helotiales</taxon>
        <taxon>Ploettnerulaceae</taxon>
        <taxon>Cadophora</taxon>
    </lineage>
</organism>
<gene>
    <name evidence="1" type="ORF">IFR04_014658</name>
</gene>
<evidence type="ECO:0008006" key="3">
    <source>
        <dbReference type="Google" id="ProtNLM"/>
    </source>
</evidence>
<evidence type="ECO:0000313" key="2">
    <source>
        <dbReference type="Proteomes" id="UP000664132"/>
    </source>
</evidence>
<comment type="caution">
    <text evidence="1">The sequence shown here is derived from an EMBL/GenBank/DDBJ whole genome shotgun (WGS) entry which is preliminary data.</text>
</comment>
<dbReference type="EMBL" id="JAFJYH010000400">
    <property type="protein sequence ID" value="KAG4412198.1"/>
    <property type="molecule type" value="Genomic_DNA"/>
</dbReference>